<dbReference type="Gramene" id="OE9A031674T1">
    <property type="protein sequence ID" value="OE9A031674C1"/>
    <property type="gene ID" value="OE9A031674"/>
</dbReference>
<sequence length="107" mass="12176">MIRQEKRNEYNLADTEVCRAVDKDDPEALLEGIAMVDLVGILHQLDDLAEFAAEIFHDLHEELEAEREVLNWRNVETPKVKPTITCQIPSVVSQKVLQIALTILRAV</sequence>
<dbReference type="GO" id="GO:0005856">
    <property type="term" value="C:cytoskeleton"/>
    <property type="evidence" value="ECO:0007669"/>
    <property type="project" value="UniProtKB-SubCell"/>
</dbReference>
<dbReference type="GO" id="GO:0030036">
    <property type="term" value="P:actin cytoskeleton organization"/>
    <property type="evidence" value="ECO:0007669"/>
    <property type="project" value="InterPro"/>
</dbReference>
<dbReference type="PANTHER" id="PTHR12902">
    <property type="entry name" value="WASP-1"/>
    <property type="match status" value="1"/>
</dbReference>
<name>A0A8S0U1R3_OLEEU</name>
<comment type="similarity">
    <text evidence="1">Belongs to the SCAR/WAVE family.</text>
</comment>
<dbReference type="GO" id="GO:0003779">
    <property type="term" value="F:actin binding"/>
    <property type="evidence" value="ECO:0007669"/>
    <property type="project" value="UniProtKB-KW"/>
</dbReference>
<gene>
    <name evidence="2" type="ORF">OLEA9_A031674</name>
</gene>
<dbReference type="OrthoDB" id="1929108at2759"/>
<evidence type="ECO:0000313" key="3">
    <source>
        <dbReference type="Proteomes" id="UP000594638"/>
    </source>
</evidence>
<dbReference type="GO" id="GO:2000601">
    <property type="term" value="P:positive regulation of Arp2/3 complex-mediated actin nucleation"/>
    <property type="evidence" value="ECO:0007669"/>
    <property type="project" value="TreeGrafter"/>
</dbReference>
<proteinExistence type="inferred from homology"/>
<dbReference type="GO" id="GO:0034237">
    <property type="term" value="F:protein kinase A regulatory subunit binding"/>
    <property type="evidence" value="ECO:0007669"/>
    <property type="project" value="TreeGrafter"/>
</dbReference>
<dbReference type="PANTHER" id="PTHR12902:SF1">
    <property type="entry name" value="WISKOTT-ALDRICH SYNDROME PROTEIN FAMILY MEMBER"/>
    <property type="match status" value="1"/>
</dbReference>
<dbReference type="GO" id="GO:0071933">
    <property type="term" value="F:Arp2/3 complex binding"/>
    <property type="evidence" value="ECO:0007669"/>
    <property type="project" value="TreeGrafter"/>
</dbReference>
<reference evidence="2 3" key="1">
    <citation type="submission" date="2019-12" db="EMBL/GenBank/DDBJ databases">
        <authorList>
            <person name="Alioto T."/>
            <person name="Alioto T."/>
            <person name="Gomez Garrido J."/>
        </authorList>
    </citation>
    <scope>NUCLEOTIDE SEQUENCE [LARGE SCALE GENOMIC DNA]</scope>
</reference>
<dbReference type="EMBL" id="CACTIH010007334">
    <property type="protein sequence ID" value="CAA3010109.1"/>
    <property type="molecule type" value="Genomic_DNA"/>
</dbReference>
<dbReference type="Proteomes" id="UP000594638">
    <property type="component" value="Unassembled WGS sequence"/>
</dbReference>
<dbReference type="Gene3D" id="1.20.5.340">
    <property type="match status" value="1"/>
</dbReference>
<organism evidence="2 3">
    <name type="scientific">Olea europaea subsp. europaea</name>
    <dbReference type="NCBI Taxonomy" id="158383"/>
    <lineage>
        <taxon>Eukaryota</taxon>
        <taxon>Viridiplantae</taxon>
        <taxon>Streptophyta</taxon>
        <taxon>Embryophyta</taxon>
        <taxon>Tracheophyta</taxon>
        <taxon>Spermatophyta</taxon>
        <taxon>Magnoliopsida</taxon>
        <taxon>eudicotyledons</taxon>
        <taxon>Gunneridae</taxon>
        <taxon>Pentapetalae</taxon>
        <taxon>asterids</taxon>
        <taxon>lamiids</taxon>
        <taxon>Lamiales</taxon>
        <taxon>Oleaceae</taxon>
        <taxon>Oleeae</taxon>
        <taxon>Olea</taxon>
    </lineage>
</organism>
<dbReference type="InterPro" id="IPR028288">
    <property type="entry name" value="SCAR/WAVE_fam"/>
</dbReference>
<evidence type="ECO:0000313" key="2">
    <source>
        <dbReference type="EMBL" id="CAA3010109.1"/>
    </source>
</evidence>
<dbReference type="AlphaFoldDB" id="A0A8S0U1R3"/>
<accession>A0A8S0U1R3</accession>
<evidence type="ECO:0000256" key="1">
    <source>
        <dbReference type="ARBA" id="ARBA00006993"/>
    </source>
</evidence>
<comment type="caution">
    <text evidence="2">The sequence shown here is derived from an EMBL/GenBank/DDBJ whole genome shotgun (WGS) entry which is preliminary data.</text>
</comment>
<protein>
    <submittedName>
        <fullName evidence="2">SCAR2 isoform X1</fullName>
    </submittedName>
</protein>
<keyword evidence="3" id="KW-1185">Reference proteome</keyword>